<feature type="binding site" evidence="5">
    <location>
        <begin position="167"/>
        <end position="174"/>
    </location>
    <ligand>
        <name>ADP</name>
        <dbReference type="ChEBI" id="CHEBI:456216"/>
    </ligand>
</feature>
<evidence type="ECO:0000256" key="1">
    <source>
        <dbReference type="ARBA" id="ARBA00022527"/>
    </source>
</evidence>
<dbReference type="GO" id="GO:0005524">
    <property type="term" value="F:ATP binding"/>
    <property type="evidence" value="ECO:0007669"/>
    <property type="project" value="InterPro"/>
</dbReference>
<comment type="similarity">
    <text evidence="5">Belongs to the pyruvate, phosphate/water dikinase regulatory protein family. PDRP subfamily.</text>
</comment>
<evidence type="ECO:0000313" key="7">
    <source>
        <dbReference type="Proteomes" id="UP000070675"/>
    </source>
</evidence>
<comment type="function">
    <text evidence="5">Bifunctional serine/threonine kinase and phosphorylase involved in the regulation of the pyruvate, phosphate dikinase (PPDK) by catalyzing its phosphorylation/dephosphorylation.</text>
</comment>
<comment type="catalytic activity">
    <reaction evidence="5">
        <text>N(tele)-phospho-L-histidyl/O-phospho-L-threonyl-[pyruvate, phosphate dikinase] + phosphate + H(+) = N(tele)-phospho-L-histidyl/L-threonyl-[pyruvate, phosphate dikinase] + diphosphate</text>
        <dbReference type="Rhea" id="RHEA:43696"/>
        <dbReference type="Rhea" id="RHEA-COMP:10650"/>
        <dbReference type="Rhea" id="RHEA-COMP:10651"/>
        <dbReference type="ChEBI" id="CHEBI:15378"/>
        <dbReference type="ChEBI" id="CHEBI:30013"/>
        <dbReference type="ChEBI" id="CHEBI:33019"/>
        <dbReference type="ChEBI" id="CHEBI:43474"/>
        <dbReference type="ChEBI" id="CHEBI:61977"/>
        <dbReference type="ChEBI" id="CHEBI:83586"/>
        <dbReference type="EC" id="2.7.4.27"/>
    </reaction>
</comment>
<dbReference type="Pfam" id="PF03618">
    <property type="entry name" value="Kinase-PPPase"/>
    <property type="match status" value="1"/>
</dbReference>
<dbReference type="PANTHER" id="PTHR31756:SF3">
    <property type="entry name" value="PYRUVATE, PHOSPHATE DIKINASE REGULATORY PROTEIN 1, CHLOROPLASTIC"/>
    <property type="match status" value="1"/>
</dbReference>
<dbReference type="HAMAP" id="MF_00921">
    <property type="entry name" value="PDRP"/>
    <property type="match status" value="1"/>
</dbReference>
<evidence type="ECO:0000256" key="3">
    <source>
        <dbReference type="ARBA" id="ARBA00022741"/>
    </source>
</evidence>
<comment type="caution">
    <text evidence="6">The sequence shown here is derived from an EMBL/GenBank/DDBJ whole genome shotgun (WGS) entry which is preliminary data.</text>
</comment>
<evidence type="ECO:0000256" key="4">
    <source>
        <dbReference type="ARBA" id="ARBA00022777"/>
    </source>
</evidence>
<dbReference type="PATRIC" id="fig|1393034.3.peg.134"/>
<dbReference type="OrthoDB" id="3171473at2"/>
<accession>A0A133XX19</accession>
<dbReference type="STRING" id="1393034.HMPREF3192_00140"/>
<dbReference type="NCBIfam" id="NF003742">
    <property type="entry name" value="PRK05339.1"/>
    <property type="match status" value="1"/>
</dbReference>
<evidence type="ECO:0000256" key="2">
    <source>
        <dbReference type="ARBA" id="ARBA00022679"/>
    </source>
</evidence>
<evidence type="ECO:0000313" key="6">
    <source>
        <dbReference type="EMBL" id="KXB35490.1"/>
    </source>
</evidence>
<dbReference type="GO" id="GO:0043531">
    <property type="term" value="F:ADP binding"/>
    <property type="evidence" value="ECO:0007669"/>
    <property type="project" value="UniProtKB-UniRule"/>
</dbReference>
<dbReference type="EMBL" id="LSCR01000002">
    <property type="protein sequence ID" value="KXB35490.1"/>
    <property type="molecule type" value="Genomic_DNA"/>
</dbReference>
<proteinExistence type="inferred from homology"/>
<evidence type="ECO:0000256" key="5">
    <source>
        <dbReference type="HAMAP-Rule" id="MF_00921"/>
    </source>
</evidence>
<organism evidence="6 7">
    <name type="scientific">Atopobium deltae</name>
    <dbReference type="NCBI Taxonomy" id="1393034"/>
    <lineage>
        <taxon>Bacteria</taxon>
        <taxon>Bacillati</taxon>
        <taxon>Actinomycetota</taxon>
        <taxon>Coriobacteriia</taxon>
        <taxon>Coriobacteriales</taxon>
        <taxon>Atopobiaceae</taxon>
        <taxon>Atopobium</taxon>
    </lineage>
</organism>
<keyword evidence="2 5" id="KW-0808">Transferase</keyword>
<dbReference type="GO" id="GO:0016776">
    <property type="term" value="F:phosphotransferase activity, phosphate group as acceptor"/>
    <property type="evidence" value="ECO:0007669"/>
    <property type="project" value="UniProtKB-UniRule"/>
</dbReference>
<dbReference type="AlphaFoldDB" id="A0A133XX19"/>
<reference evidence="7" key="1">
    <citation type="submission" date="2016-01" db="EMBL/GenBank/DDBJ databases">
        <authorList>
            <person name="Mitreva M."/>
            <person name="Pepin K.H."/>
            <person name="Mihindukulasuriya K.A."/>
            <person name="Fulton R."/>
            <person name="Fronick C."/>
            <person name="O'Laughlin M."/>
            <person name="Miner T."/>
            <person name="Herter B."/>
            <person name="Rosa B.A."/>
            <person name="Cordes M."/>
            <person name="Tomlinson C."/>
            <person name="Wollam A."/>
            <person name="Palsikar V.B."/>
            <person name="Mardis E.R."/>
            <person name="Wilson R.K."/>
        </authorList>
    </citation>
    <scope>NUCLEOTIDE SEQUENCE [LARGE SCALE GENOMIC DNA]</scope>
    <source>
        <strain evidence="7">DNF00019</strain>
    </source>
</reference>
<dbReference type="GO" id="GO:0004674">
    <property type="term" value="F:protein serine/threonine kinase activity"/>
    <property type="evidence" value="ECO:0007669"/>
    <property type="project" value="UniProtKB-UniRule"/>
</dbReference>
<dbReference type="PANTHER" id="PTHR31756">
    <property type="entry name" value="PYRUVATE, PHOSPHATE DIKINASE REGULATORY PROTEIN 1, CHLOROPLASTIC"/>
    <property type="match status" value="1"/>
</dbReference>
<dbReference type="EC" id="2.7.11.32" evidence="5"/>
<keyword evidence="4 5" id="KW-0418">Kinase</keyword>
<keyword evidence="1 5" id="KW-0723">Serine/threonine-protein kinase</keyword>
<keyword evidence="7" id="KW-1185">Reference proteome</keyword>
<dbReference type="Proteomes" id="UP000070675">
    <property type="component" value="Unassembled WGS sequence"/>
</dbReference>
<dbReference type="InterPro" id="IPR005177">
    <property type="entry name" value="Kinase-pyrophosphorylase"/>
</dbReference>
<keyword evidence="3 5" id="KW-0547">Nucleotide-binding</keyword>
<dbReference type="EC" id="2.7.4.27" evidence="5"/>
<name>A0A133XX19_9ACTN</name>
<protein>
    <recommendedName>
        <fullName evidence="5">Putative pyruvate, phosphate dikinase regulatory protein</fullName>
        <shortName evidence="5">PPDK regulatory protein</shortName>
        <ecNumber evidence="5">2.7.11.32</ecNumber>
        <ecNumber evidence="5">2.7.4.27</ecNumber>
    </recommendedName>
</protein>
<dbReference type="InterPro" id="IPR026565">
    <property type="entry name" value="PPDK_reg"/>
</dbReference>
<gene>
    <name evidence="6" type="ORF">HMPREF3192_00140</name>
</gene>
<sequence>MCNVKANFDLVDDTTGQDIPIVHILSDSLGDTASEVVNAAACQFPSESIRIERLAKVSSLEQVRDYLDNLENPNEKTAVFHTIVDARLRADVRRELDHRGIPSIDLMGPAITIMSSLTGEEPKNIPGVIHNTDDRYFRRVEAMEFFVEHDDGRNPQDLNQADVILTGVSRTSKTPLSMYLAFLGFKVANVPLALGVEPPVELLEASPSRVFGLVSSTDVLAAIRQRRLSDDAAFAIAGSYADPQEIDVEQEDARKFMKRLGCIVINTAGKAVEETASEIIEHIESLRKSRQAAARK</sequence>
<comment type="catalytic activity">
    <reaction evidence="5">
        <text>N(tele)-phospho-L-histidyl/L-threonyl-[pyruvate, phosphate dikinase] + ADP = N(tele)-phospho-L-histidyl/O-phospho-L-threonyl-[pyruvate, phosphate dikinase] + AMP + H(+)</text>
        <dbReference type="Rhea" id="RHEA:43692"/>
        <dbReference type="Rhea" id="RHEA-COMP:10650"/>
        <dbReference type="Rhea" id="RHEA-COMP:10651"/>
        <dbReference type="ChEBI" id="CHEBI:15378"/>
        <dbReference type="ChEBI" id="CHEBI:30013"/>
        <dbReference type="ChEBI" id="CHEBI:61977"/>
        <dbReference type="ChEBI" id="CHEBI:83586"/>
        <dbReference type="ChEBI" id="CHEBI:456215"/>
        <dbReference type="ChEBI" id="CHEBI:456216"/>
        <dbReference type="EC" id="2.7.11.32"/>
    </reaction>
</comment>